<dbReference type="Pfam" id="PF01546">
    <property type="entry name" value="Peptidase_M20"/>
    <property type="match status" value="1"/>
</dbReference>
<keyword evidence="7 11" id="KW-0378">Hydrolase</keyword>
<evidence type="ECO:0000256" key="7">
    <source>
        <dbReference type="ARBA" id="ARBA00022801"/>
    </source>
</evidence>
<evidence type="ECO:0000256" key="2">
    <source>
        <dbReference type="ARBA" id="ARBA00005691"/>
    </source>
</evidence>
<keyword evidence="6" id="KW-0479">Metal-binding</keyword>
<dbReference type="EC" id="3.5.1.16" evidence="11"/>
<keyword evidence="8" id="KW-0862">Zinc</keyword>
<reference evidence="11 12" key="1">
    <citation type="submission" date="2021-04" db="EMBL/GenBank/DDBJ databases">
        <title>Whole genome sequence of Jiella sp. KSK16Y-1.</title>
        <authorList>
            <person name="Tuo L."/>
        </authorList>
    </citation>
    <scope>NUCLEOTIDE SEQUENCE [LARGE SCALE GENOMIC DNA]</scope>
    <source>
        <strain evidence="11 12">KSK16Y-1</strain>
    </source>
</reference>
<dbReference type="PANTHER" id="PTHR43808">
    <property type="entry name" value="ACETYLORNITHINE DEACETYLASE"/>
    <property type="match status" value="1"/>
</dbReference>
<evidence type="ECO:0000256" key="8">
    <source>
        <dbReference type="ARBA" id="ARBA00022833"/>
    </source>
</evidence>
<protein>
    <submittedName>
        <fullName evidence="11">Acetylornithine deacetylase</fullName>
        <ecNumber evidence="11">3.5.1.16</ecNumber>
    </submittedName>
</protein>
<dbReference type="PROSITE" id="PS00759">
    <property type="entry name" value="ARGE_DAPE_CPG2_2"/>
    <property type="match status" value="1"/>
</dbReference>
<dbReference type="NCBIfam" id="TIGR01892">
    <property type="entry name" value="AcOrn-deacetyl"/>
    <property type="match status" value="1"/>
</dbReference>
<dbReference type="CDD" id="cd03894">
    <property type="entry name" value="M20_ArgE"/>
    <property type="match status" value="1"/>
</dbReference>
<evidence type="ECO:0000313" key="11">
    <source>
        <dbReference type="EMBL" id="MBP0616355.1"/>
    </source>
</evidence>
<dbReference type="SUPFAM" id="SSF53187">
    <property type="entry name" value="Zn-dependent exopeptidases"/>
    <property type="match status" value="1"/>
</dbReference>
<evidence type="ECO:0000256" key="4">
    <source>
        <dbReference type="ARBA" id="ARBA00022571"/>
    </source>
</evidence>
<dbReference type="NCBIfam" id="NF005710">
    <property type="entry name" value="PRK07522.1"/>
    <property type="match status" value="1"/>
</dbReference>
<dbReference type="Gene3D" id="3.40.630.10">
    <property type="entry name" value="Zn peptidases"/>
    <property type="match status" value="1"/>
</dbReference>
<keyword evidence="3" id="KW-0963">Cytoplasm</keyword>
<gene>
    <name evidence="11" type="primary">argE</name>
    <name evidence="11" type="ORF">J6595_12255</name>
</gene>
<name>A0ABS4BK89_9HYPH</name>
<evidence type="ECO:0000256" key="9">
    <source>
        <dbReference type="ARBA" id="ARBA00023285"/>
    </source>
</evidence>
<dbReference type="InterPro" id="IPR001261">
    <property type="entry name" value="ArgE/DapE_CS"/>
</dbReference>
<dbReference type="PANTHER" id="PTHR43808:SF31">
    <property type="entry name" value="N-ACETYL-L-CITRULLINE DEACETYLASE"/>
    <property type="match status" value="1"/>
</dbReference>
<evidence type="ECO:0000256" key="1">
    <source>
        <dbReference type="ARBA" id="ARBA00001947"/>
    </source>
</evidence>
<evidence type="ECO:0000256" key="5">
    <source>
        <dbReference type="ARBA" id="ARBA00022605"/>
    </source>
</evidence>
<comment type="caution">
    <text evidence="11">The sequence shown here is derived from an EMBL/GenBank/DDBJ whole genome shotgun (WGS) entry which is preliminary data.</text>
</comment>
<evidence type="ECO:0000256" key="3">
    <source>
        <dbReference type="ARBA" id="ARBA00022490"/>
    </source>
</evidence>
<accession>A0ABS4BK89</accession>
<dbReference type="EMBL" id="JAGJCF010000007">
    <property type="protein sequence ID" value="MBP0616355.1"/>
    <property type="molecule type" value="Genomic_DNA"/>
</dbReference>
<keyword evidence="5" id="KW-0028">Amino-acid biosynthesis</keyword>
<dbReference type="InterPro" id="IPR050072">
    <property type="entry name" value="Peptidase_M20A"/>
</dbReference>
<dbReference type="GO" id="GO:0008777">
    <property type="term" value="F:acetylornithine deacetylase activity"/>
    <property type="evidence" value="ECO:0007669"/>
    <property type="project" value="UniProtKB-EC"/>
</dbReference>
<dbReference type="SUPFAM" id="SSF55031">
    <property type="entry name" value="Bacterial exopeptidase dimerisation domain"/>
    <property type="match status" value="1"/>
</dbReference>
<keyword evidence="12" id="KW-1185">Reference proteome</keyword>
<feature type="domain" description="Peptidase M20 dimerisation" evidence="10">
    <location>
        <begin position="170"/>
        <end position="270"/>
    </location>
</feature>
<dbReference type="InterPro" id="IPR002933">
    <property type="entry name" value="Peptidase_M20"/>
</dbReference>
<sequence>MTPQAMLSSLVAFPTVVARPNGALIDYVRDYLASQNIASAVVAGPEGDRFNLFATIGPADVPGYILSGHVDVVPANEPGWQGDPFRLRAQEDRLYARGAVDMKGFVAAVLSAVPELAAMPLARPVHIALSYDEEAGCRGVPHLIEKLPTLCAPPLGCIVGEPSGLVPVLRHKGKAALRITARGRSGHSSRPDLGHNAIHALLPALGAIAAEAERQRRDGPTDEHFLPPYSTLQIGKIAGGAALNIIPDNACAEIEARAIAGVDPLTLLEPAMAVVANGEALSAEIIASYPGLALDESHDLARLTAKLCGNAPLAAVSYGTEAGLFQQAGIPAIVCGPGDIARAHKPEEYITIAELQATRQMVLRLGQELCAGQASAPATAAR</sequence>
<dbReference type="InterPro" id="IPR036264">
    <property type="entry name" value="Bact_exopeptidase_dim_dom"/>
</dbReference>
<dbReference type="InterPro" id="IPR010169">
    <property type="entry name" value="AcOrn-deacetyl"/>
</dbReference>
<comment type="similarity">
    <text evidence="2">Belongs to the peptidase M20A family. ArgE subfamily.</text>
</comment>
<dbReference type="Gene3D" id="3.30.70.360">
    <property type="match status" value="1"/>
</dbReference>
<comment type="cofactor">
    <cofactor evidence="1">
        <name>Zn(2+)</name>
        <dbReference type="ChEBI" id="CHEBI:29105"/>
    </cofactor>
</comment>
<dbReference type="InterPro" id="IPR011650">
    <property type="entry name" value="Peptidase_M20_dimer"/>
</dbReference>
<dbReference type="Proteomes" id="UP000678276">
    <property type="component" value="Unassembled WGS sequence"/>
</dbReference>
<proteinExistence type="inferred from homology"/>
<evidence type="ECO:0000256" key="6">
    <source>
        <dbReference type="ARBA" id="ARBA00022723"/>
    </source>
</evidence>
<dbReference type="Pfam" id="PF07687">
    <property type="entry name" value="M20_dimer"/>
    <property type="match status" value="1"/>
</dbReference>
<evidence type="ECO:0000259" key="10">
    <source>
        <dbReference type="Pfam" id="PF07687"/>
    </source>
</evidence>
<evidence type="ECO:0000313" key="12">
    <source>
        <dbReference type="Proteomes" id="UP000678276"/>
    </source>
</evidence>
<dbReference type="RefSeq" id="WP_209594846.1">
    <property type="nucleotide sequence ID" value="NZ_JAGJCF010000007.1"/>
</dbReference>
<organism evidence="11 12">
    <name type="scientific">Jiella mangrovi</name>
    <dbReference type="NCBI Taxonomy" id="2821407"/>
    <lineage>
        <taxon>Bacteria</taxon>
        <taxon>Pseudomonadati</taxon>
        <taxon>Pseudomonadota</taxon>
        <taxon>Alphaproteobacteria</taxon>
        <taxon>Hyphomicrobiales</taxon>
        <taxon>Aurantimonadaceae</taxon>
        <taxon>Jiella</taxon>
    </lineage>
</organism>
<keyword evidence="9" id="KW-0170">Cobalt</keyword>
<keyword evidence="4" id="KW-0055">Arginine biosynthesis</keyword>